<dbReference type="Proteomes" id="UP001280121">
    <property type="component" value="Unassembled WGS sequence"/>
</dbReference>
<dbReference type="InterPro" id="IPR036236">
    <property type="entry name" value="Znf_C2H2_sf"/>
</dbReference>
<accession>A0AAE0CTH3</accession>
<gene>
    <name evidence="2" type="ORF">Ddye_001420</name>
</gene>
<reference evidence="2" key="1">
    <citation type="journal article" date="2023" name="Plant J.">
        <title>Genome sequences and population genomics provide insights into the demographic history, inbreeding, and mutation load of two 'living fossil' tree species of Dipteronia.</title>
        <authorList>
            <person name="Feng Y."/>
            <person name="Comes H.P."/>
            <person name="Chen J."/>
            <person name="Zhu S."/>
            <person name="Lu R."/>
            <person name="Zhang X."/>
            <person name="Li P."/>
            <person name="Qiu J."/>
            <person name="Olsen K.M."/>
            <person name="Qiu Y."/>
        </authorList>
    </citation>
    <scope>NUCLEOTIDE SEQUENCE</scope>
    <source>
        <strain evidence="2">KIB01</strain>
    </source>
</reference>
<dbReference type="GO" id="GO:0008270">
    <property type="term" value="F:zinc ion binding"/>
    <property type="evidence" value="ECO:0007669"/>
    <property type="project" value="InterPro"/>
</dbReference>
<dbReference type="SUPFAM" id="SSF57667">
    <property type="entry name" value="beta-beta-alpha zinc fingers"/>
    <property type="match status" value="2"/>
</dbReference>
<dbReference type="AlphaFoldDB" id="A0AAE0CTH3"/>
<organism evidence="2 3">
    <name type="scientific">Dipteronia dyeriana</name>
    <dbReference type="NCBI Taxonomy" id="168575"/>
    <lineage>
        <taxon>Eukaryota</taxon>
        <taxon>Viridiplantae</taxon>
        <taxon>Streptophyta</taxon>
        <taxon>Embryophyta</taxon>
        <taxon>Tracheophyta</taxon>
        <taxon>Spermatophyta</taxon>
        <taxon>Magnoliopsida</taxon>
        <taxon>eudicotyledons</taxon>
        <taxon>Gunneridae</taxon>
        <taxon>Pentapetalae</taxon>
        <taxon>rosids</taxon>
        <taxon>malvids</taxon>
        <taxon>Sapindales</taxon>
        <taxon>Sapindaceae</taxon>
        <taxon>Hippocastanoideae</taxon>
        <taxon>Acereae</taxon>
        <taxon>Dipteronia</taxon>
    </lineage>
</organism>
<feature type="domain" description="U1-type" evidence="1">
    <location>
        <begin position="249"/>
        <end position="283"/>
    </location>
</feature>
<dbReference type="InterPro" id="IPR004345">
    <property type="entry name" value="TB2_DP1_HVA22"/>
</dbReference>
<dbReference type="PANTHER" id="PTHR47487">
    <property type="entry name" value="OS06G0651300 PROTEIN-RELATED"/>
    <property type="match status" value="1"/>
</dbReference>
<comment type="caution">
    <text evidence="2">The sequence shown here is derived from an EMBL/GenBank/DDBJ whole genome shotgun (WGS) entry which is preliminary data.</text>
</comment>
<name>A0AAE0CTH3_9ROSI</name>
<proteinExistence type="predicted"/>
<sequence>MGFLGIVKFSVKCFDVLAWLPFWPYMKLIITCCLLMPKFDGAFYVYKHLLCGTKLVVNMLKDCKDLHSNKNKIEAEVQENGFEGCEELASTCLYNNRFLTVERESDNHSSQDCNPATQENSVDDFTLVMSKSQKKLTKLSEINKASLINKLAAEEINEISEKVEEAGGDLSEIQVSNQAKEWTCALCRVTTQSEITHISHLQGRRHKAACDELRPKNQQCESIEDSAYKQRQKNYKLRGLRIKYVEYREPLWWCKICNISCNSIDDMDCHLYGKKHLALTRDVNALAAAMSKVQ</sequence>
<dbReference type="GO" id="GO:0003676">
    <property type="term" value="F:nucleic acid binding"/>
    <property type="evidence" value="ECO:0007669"/>
    <property type="project" value="InterPro"/>
</dbReference>
<evidence type="ECO:0000259" key="1">
    <source>
        <dbReference type="SMART" id="SM00451"/>
    </source>
</evidence>
<feature type="domain" description="U1-type" evidence="1">
    <location>
        <begin position="179"/>
        <end position="213"/>
    </location>
</feature>
<dbReference type="EMBL" id="JANJYI010000001">
    <property type="protein sequence ID" value="KAK2662846.1"/>
    <property type="molecule type" value="Genomic_DNA"/>
</dbReference>
<dbReference type="PANTHER" id="PTHR47487:SF21">
    <property type="entry name" value="C2H2-TYPE DOMAIN-CONTAINING PROTEIN"/>
    <property type="match status" value="1"/>
</dbReference>
<protein>
    <recommendedName>
        <fullName evidence="1">U1-type domain-containing protein</fullName>
    </recommendedName>
</protein>
<evidence type="ECO:0000313" key="3">
    <source>
        <dbReference type="Proteomes" id="UP001280121"/>
    </source>
</evidence>
<dbReference type="InterPro" id="IPR003604">
    <property type="entry name" value="Matrin/U1-like-C_Znf_C2H2"/>
</dbReference>
<dbReference type="InterPro" id="IPR013087">
    <property type="entry name" value="Znf_C2H2_type"/>
</dbReference>
<keyword evidence="3" id="KW-1185">Reference proteome</keyword>
<dbReference type="Pfam" id="PF03134">
    <property type="entry name" value="TB2_DP1_HVA22"/>
    <property type="match status" value="1"/>
</dbReference>
<evidence type="ECO:0000313" key="2">
    <source>
        <dbReference type="EMBL" id="KAK2662846.1"/>
    </source>
</evidence>
<dbReference type="SMART" id="SM00451">
    <property type="entry name" value="ZnF_U1"/>
    <property type="match status" value="2"/>
</dbReference>
<dbReference type="Gene3D" id="3.30.160.60">
    <property type="entry name" value="Classic Zinc Finger"/>
    <property type="match status" value="2"/>
</dbReference>
<dbReference type="Pfam" id="PF12874">
    <property type="entry name" value="zf-met"/>
    <property type="match status" value="2"/>
</dbReference>